<dbReference type="GO" id="GO:0008270">
    <property type="term" value="F:zinc ion binding"/>
    <property type="evidence" value="ECO:0007669"/>
    <property type="project" value="InterPro"/>
</dbReference>
<dbReference type="PROSITE" id="PS00463">
    <property type="entry name" value="ZN2_CY6_FUNGAL_1"/>
    <property type="match status" value="1"/>
</dbReference>
<protein>
    <recommendedName>
        <fullName evidence="3">Zn(2)-C6 fungal-type domain-containing protein</fullName>
    </recommendedName>
</protein>
<reference evidence="4 5" key="1">
    <citation type="submission" date="2016-03" db="EMBL/GenBank/DDBJ databases">
        <authorList>
            <person name="Ploux O."/>
        </authorList>
    </citation>
    <scope>NUCLEOTIDE SEQUENCE [LARGE SCALE GENOMIC DNA]</scope>
    <source>
        <strain evidence="4 5">UAMH 11012</strain>
    </source>
</reference>
<dbReference type="AlphaFoldDB" id="A0A1L7XSI7"/>
<evidence type="ECO:0000313" key="4">
    <source>
        <dbReference type="EMBL" id="CZR68000.1"/>
    </source>
</evidence>
<accession>A0A1L7XSI7</accession>
<dbReference type="STRING" id="576137.A0A1L7XSI7"/>
<dbReference type="Gene3D" id="4.10.240.10">
    <property type="entry name" value="Zn(2)-C6 fungal-type DNA-binding domain"/>
    <property type="match status" value="1"/>
</dbReference>
<dbReference type="PANTHER" id="PTHR47785:SF5">
    <property type="entry name" value="ZN(II)2CYS6 TRANSCRIPTION FACTOR (EUROFUNG)"/>
    <property type="match status" value="1"/>
</dbReference>
<gene>
    <name evidence="4" type="ORF">PAC_17899</name>
</gene>
<name>A0A1L7XSI7_9HELO</name>
<feature type="region of interest" description="Disordered" evidence="2">
    <location>
        <begin position="193"/>
        <end position="225"/>
    </location>
</feature>
<dbReference type="CDD" id="cd12148">
    <property type="entry name" value="fungal_TF_MHR"/>
    <property type="match status" value="1"/>
</dbReference>
<feature type="compositionally biased region" description="Basic residues" evidence="2">
    <location>
        <begin position="202"/>
        <end position="213"/>
    </location>
</feature>
<dbReference type="SUPFAM" id="SSF57701">
    <property type="entry name" value="Zn2/Cys6 DNA-binding domain"/>
    <property type="match status" value="1"/>
</dbReference>
<sequence>MSAPNHSNPSPAEATAGSVASPSPFPSPDARGDGHGHKARFRTMTFPRKRAVTACETCRSKKTKCGNERPRCASCAKHDWPCSYDPRLDHASFDPASLLILDKLNQTLEKLTEVDREVKGQTAAATRSSPSCGHCHGHRHSAGVCNVTPPSPSDCLEVPTAFGSAETILTWPIFNGRWSRNFLSQELLIGSLPSGSGAQGDHHHHHQHHHRNSLKPGGKRASQGINEENVPGLVDRFLQLVHSKNPVFHTRQIREAARHVAEDGAGWDASSCMVLLACALGAVALPFNPSSEVGLLSGRTSLDDTFDLLETGDAFYQVARKRLGLLDQSIMAGQCHMLSGIYLMYTLHPLEAWSAFHQAGSVYSLYLRSQAALQERRSNGGVDVDISPSQSTLERRLEQRLYWTVLKSECEIRVQLDLPQSELCKLDYPFLFPSPPTPRSPAAESPGQGPASTASTSTSSQLLSLVASTSTCASQSAEEQTWFYYLSEIALRRIENRILNAFYKEDHQHWLQMDLSIMVSAAEEIEAQMESWYASLPTSIRFDNNSDSDHPHQAPASDELRYVTEGRSLLIRGLLYRPFLYYAIHAQAHHWNPTTTLALQGFVQKALANCLAVNTGNAMTHRHHGTWYALRESVATALMLLAARAADLIIITAVEGLNDNQQYARPLQICVERLRYWEAEAPPDIARAREIIEELMSAAGIDRNYY</sequence>
<keyword evidence="1" id="KW-0539">Nucleus</keyword>
<dbReference type="CDD" id="cd00067">
    <property type="entry name" value="GAL4"/>
    <property type="match status" value="1"/>
</dbReference>
<dbReference type="OrthoDB" id="4356994at2759"/>
<dbReference type="Proteomes" id="UP000184330">
    <property type="component" value="Unassembled WGS sequence"/>
</dbReference>
<evidence type="ECO:0000256" key="1">
    <source>
        <dbReference type="ARBA" id="ARBA00023242"/>
    </source>
</evidence>
<dbReference type="InterPro" id="IPR036864">
    <property type="entry name" value="Zn2-C6_fun-type_DNA-bd_sf"/>
</dbReference>
<evidence type="ECO:0000259" key="3">
    <source>
        <dbReference type="PROSITE" id="PS50048"/>
    </source>
</evidence>
<evidence type="ECO:0000313" key="5">
    <source>
        <dbReference type="Proteomes" id="UP000184330"/>
    </source>
</evidence>
<keyword evidence="5" id="KW-1185">Reference proteome</keyword>
<dbReference type="PANTHER" id="PTHR47785">
    <property type="entry name" value="ZN(II)2CYS6 TRANSCRIPTION FACTOR (EUROFUNG)-RELATED-RELATED"/>
    <property type="match status" value="1"/>
</dbReference>
<dbReference type="PROSITE" id="PS50048">
    <property type="entry name" value="ZN2_CY6_FUNGAL_2"/>
    <property type="match status" value="1"/>
</dbReference>
<dbReference type="SMART" id="SM00066">
    <property type="entry name" value="GAL4"/>
    <property type="match status" value="1"/>
</dbReference>
<feature type="region of interest" description="Disordered" evidence="2">
    <location>
        <begin position="437"/>
        <end position="456"/>
    </location>
</feature>
<dbReference type="Pfam" id="PF00172">
    <property type="entry name" value="Zn_clus"/>
    <property type="match status" value="1"/>
</dbReference>
<dbReference type="InterPro" id="IPR053181">
    <property type="entry name" value="EcdB-like_regulator"/>
</dbReference>
<proteinExistence type="predicted"/>
<evidence type="ECO:0000256" key="2">
    <source>
        <dbReference type="SAM" id="MobiDB-lite"/>
    </source>
</evidence>
<feature type="region of interest" description="Disordered" evidence="2">
    <location>
        <begin position="1"/>
        <end position="42"/>
    </location>
</feature>
<feature type="compositionally biased region" description="Polar residues" evidence="2">
    <location>
        <begin position="1"/>
        <end position="10"/>
    </location>
</feature>
<dbReference type="InterPro" id="IPR001138">
    <property type="entry name" value="Zn2Cys6_DnaBD"/>
</dbReference>
<feature type="domain" description="Zn(2)-C6 fungal-type" evidence="3">
    <location>
        <begin position="54"/>
        <end position="84"/>
    </location>
</feature>
<dbReference type="GO" id="GO:0000981">
    <property type="term" value="F:DNA-binding transcription factor activity, RNA polymerase II-specific"/>
    <property type="evidence" value="ECO:0007669"/>
    <property type="project" value="InterPro"/>
</dbReference>
<dbReference type="EMBL" id="FJOG01000049">
    <property type="protein sequence ID" value="CZR68000.1"/>
    <property type="molecule type" value="Genomic_DNA"/>
</dbReference>
<organism evidence="4 5">
    <name type="scientific">Phialocephala subalpina</name>
    <dbReference type="NCBI Taxonomy" id="576137"/>
    <lineage>
        <taxon>Eukaryota</taxon>
        <taxon>Fungi</taxon>
        <taxon>Dikarya</taxon>
        <taxon>Ascomycota</taxon>
        <taxon>Pezizomycotina</taxon>
        <taxon>Leotiomycetes</taxon>
        <taxon>Helotiales</taxon>
        <taxon>Mollisiaceae</taxon>
        <taxon>Phialocephala</taxon>
        <taxon>Phialocephala fortinii species complex</taxon>
    </lineage>
</organism>